<feature type="compositionally biased region" description="Polar residues" evidence="1">
    <location>
        <begin position="92"/>
        <end position="103"/>
    </location>
</feature>
<dbReference type="RefSeq" id="WP_226924171.1">
    <property type="nucleotide sequence ID" value="NZ_BAABXU010000001.1"/>
</dbReference>
<dbReference type="EMBL" id="JAJBMB010000006">
    <property type="protein sequence ID" value="MCB5446031.1"/>
    <property type="molecule type" value="Genomic_DNA"/>
</dbReference>
<evidence type="ECO:0000256" key="1">
    <source>
        <dbReference type="SAM" id="MobiDB-lite"/>
    </source>
</evidence>
<organism evidence="2 3">
    <name type="scientific">Intestinibacter bartlettii</name>
    <dbReference type="NCBI Taxonomy" id="261299"/>
    <lineage>
        <taxon>Bacteria</taxon>
        <taxon>Bacillati</taxon>
        <taxon>Bacillota</taxon>
        <taxon>Clostridia</taxon>
        <taxon>Peptostreptococcales</taxon>
        <taxon>Peptostreptococcaceae</taxon>
        <taxon>Intestinibacter</taxon>
    </lineage>
</organism>
<keyword evidence="3" id="KW-1185">Reference proteome</keyword>
<proteinExistence type="predicted"/>
<reference evidence="2 3" key="1">
    <citation type="submission" date="2021-10" db="EMBL/GenBank/DDBJ databases">
        <title>Collection of gut derived symbiotic bacterial strains cultured from healthy donors.</title>
        <authorList>
            <person name="Lin H."/>
            <person name="Littmann E."/>
            <person name="Claire K."/>
            <person name="Pamer E."/>
        </authorList>
    </citation>
    <scope>NUCLEOTIDE SEQUENCE [LARGE SCALE GENOMIC DNA]</scope>
    <source>
        <strain evidence="2 3">MSK.17.68</strain>
    </source>
</reference>
<gene>
    <name evidence="2" type="ORF">LIP50_07455</name>
</gene>
<evidence type="ECO:0000313" key="3">
    <source>
        <dbReference type="Proteomes" id="UP001299409"/>
    </source>
</evidence>
<evidence type="ECO:0000313" key="2">
    <source>
        <dbReference type="EMBL" id="MCB5446031.1"/>
    </source>
</evidence>
<comment type="caution">
    <text evidence="2">The sequence shown here is derived from an EMBL/GenBank/DDBJ whole genome shotgun (WGS) entry which is preliminary data.</text>
</comment>
<feature type="compositionally biased region" description="Low complexity" evidence="1">
    <location>
        <begin position="104"/>
        <end position="136"/>
    </location>
</feature>
<name>A0ABS8CX35_9FIRM</name>
<protein>
    <submittedName>
        <fullName evidence="2">Uncharacterized protein</fullName>
    </submittedName>
</protein>
<feature type="compositionally biased region" description="Basic and acidic residues" evidence="1">
    <location>
        <begin position="57"/>
        <end position="71"/>
    </location>
</feature>
<feature type="compositionally biased region" description="Low complexity" evidence="1">
    <location>
        <begin position="72"/>
        <end position="91"/>
    </location>
</feature>
<dbReference type="Proteomes" id="UP001299409">
    <property type="component" value="Unassembled WGS sequence"/>
</dbReference>
<sequence length="323" mass="34067">MNKKGLIVGILVVLVAGVAIWKVTSNNSSNDVAANVSEKSEASQGEDSKNGQANKSDQNDSDKANQDKQDSDNSSNNSSKNDENNSGGDNSAIVSNIPGFTSENGGSSKSGKDNSSSSNNGNSKSDKNNNSSNKSNTMSLPYTIASTGMKVTNIGKYSGKFVENGSDKSVSNVLSIVVTNTSNKDLQYGEIKLKAGGKTATFKLTNIPSGKSVLALEANGMKYSSGAGYKYADATYALTNMPMNSNKVKVSTSDSKVTIKNTSGKDLGTVYVYYKNLDKSGAYLGGITYRVKFDNVKKGGTLSQNTKHFSKSNSKIVMVDTEK</sequence>
<feature type="region of interest" description="Disordered" evidence="1">
    <location>
        <begin position="31"/>
        <end position="139"/>
    </location>
</feature>
<accession>A0ABS8CX35</accession>
<feature type="compositionally biased region" description="Basic and acidic residues" evidence="1">
    <location>
        <begin position="38"/>
        <end position="49"/>
    </location>
</feature>